<dbReference type="InterPro" id="IPR005479">
    <property type="entry name" value="CPAse_ATP-bd"/>
</dbReference>
<organism evidence="3 4">
    <name type="scientific">Phytoactinopolyspora halophila</name>
    <dbReference type="NCBI Taxonomy" id="1981511"/>
    <lineage>
        <taxon>Bacteria</taxon>
        <taxon>Bacillati</taxon>
        <taxon>Actinomycetota</taxon>
        <taxon>Actinomycetes</taxon>
        <taxon>Jiangellales</taxon>
        <taxon>Jiangellaceae</taxon>
        <taxon>Phytoactinopolyspora</taxon>
    </lineage>
</organism>
<dbReference type="OrthoDB" id="4964598at2"/>
<dbReference type="PROSITE" id="PS50975">
    <property type="entry name" value="ATP_GRASP"/>
    <property type="match status" value="1"/>
</dbReference>
<dbReference type="SUPFAM" id="SSF56059">
    <property type="entry name" value="Glutathione synthetase ATP-binding domain-like"/>
    <property type="match status" value="1"/>
</dbReference>
<dbReference type="Gene3D" id="3.30.1490.20">
    <property type="entry name" value="ATP-grasp fold, A domain"/>
    <property type="match status" value="1"/>
</dbReference>
<dbReference type="GO" id="GO:0005524">
    <property type="term" value="F:ATP binding"/>
    <property type="evidence" value="ECO:0007669"/>
    <property type="project" value="UniProtKB-UniRule"/>
</dbReference>
<dbReference type="GO" id="GO:0046872">
    <property type="term" value="F:metal ion binding"/>
    <property type="evidence" value="ECO:0007669"/>
    <property type="project" value="InterPro"/>
</dbReference>
<proteinExistence type="predicted"/>
<dbReference type="AlphaFoldDB" id="A0A329R2N7"/>
<accession>A0A329R2N7</accession>
<comment type="caution">
    <text evidence="3">The sequence shown here is derived from an EMBL/GenBank/DDBJ whole genome shotgun (WGS) entry which is preliminary data.</text>
</comment>
<sequence length="408" mass="44373">MSVEPLQMPDPTASSQLAAPIRDGHEIHQAALRHGLNVVLYPRQVLMVTTPDGEHELSFIHGIPQSSTLAAVTYAQDKRMRRAHLERAGVPVPRGATFSVGRGLNDAKNFAERIGYPIVVKPAMGDNAIETFHNVLDEDQFDRAIDYLRTPPTERDTFVRSAYALTELREPGEEEGRVVVPPGYRFLIEEQVKGEYIRILVVGGEARSAVLLPVPPSSMESSEAGQDVFDELHATARQLAADAIRAVPGLTVGFVDLVVTDHRHPVADQHAWVVELGERPGLSAQASVSGELSQAGGASILRHHAGERSIDLPDPQDDVAVEFHAAAVPDLDGAVTVIAEIARSMELSGYIEITDRVEGIADGVLQGPAQHIAWLAEMLVDGTLAGHSAMLVEERHRERQELDTFTVR</sequence>
<dbReference type="InterPro" id="IPR013815">
    <property type="entry name" value="ATP_grasp_subdomain_1"/>
</dbReference>
<dbReference type="Pfam" id="PF02786">
    <property type="entry name" value="CPSase_L_D2"/>
    <property type="match status" value="1"/>
</dbReference>
<reference evidence="3 4" key="1">
    <citation type="submission" date="2018-06" db="EMBL/GenBank/DDBJ databases">
        <title>Phytoactinopolyspora halophila sp. nov., a novel halophilic actinomycete isolated from a saline soil in China.</title>
        <authorList>
            <person name="Tang S.-K."/>
        </authorList>
    </citation>
    <scope>NUCLEOTIDE SEQUENCE [LARGE SCALE GENOMIC DNA]</scope>
    <source>
        <strain evidence="3 4">YIM 96934</strain>
    </source>
</reference>
<gene>
    <name evidence="3" type="ORF">DPM12_01930</name>
</gene>
<evidence type="ECO:0000313" key="4">
    <source>
        <dbReference type="Proteomes" id="UP000250462"/>
    </source>
</evidence>
<feature type="domain" description="ATP-grasp" evidence="2">
    <location>
        <begin position="82"/>
        <end position="309"/>
    </location>
</feature>
<keyword evidence="1" id="KW-0547">Nucleotide-binding</keyword>
<protein>
    <recommendedName>
        <fullName evidence="2">ATP-grasp domain-containing protein</fullName>
    </recommendedName>
</protein>
<evidence type="ECO:0000256" key="1">
    <source>
        <dbReference type="PROSITE-ProRule" id="PRU00409"/>
    </source>
</evidence>
<dbReference type="InterPro" id="IPR011761">
    <property type="entry name" value="ATP-grasp"/>
</dbReference>
<dbReference type="RefSeq" id="WP_112256551.1">
    <property type="nucleotide sequence ID" value="NZ_QMIG01000001.1"/>
</dbReference>
<evidence type="ECO:0000313" key="3">
    <source>
        <dbReference type="EMBL" id="RAW18840.1"/>
    </source>
</evidence>
<evidence type="ECO:0000259" key="2">
    <source>
        <dbReference type="PROSITE" id="PS50975"/>
    </source>
</evidence>
<keyword evidence="4" id="KW-1185">Reference proteome</keyword>
<keyword evidence="1" id="KW-0067">ATP-binding</keyword>
<name>A0A329R2N7_9ACTN</name>
<dbReference type="Proteomes" id="UP000250462">
    <property type="component" value="Unassembled WGS sequence"/>
</dbReference>
<dbReference type="EMBL" id="QMIG01000001">
    <property type="protein sequence ID" value="RAW18840.1"/>
    <property type="molecule type" value="Genomic_DNA"/>
</dbReference>